<accession>A0A2S6CZ58</accession>
<dbReference type="EMBL" id="PGEM01000011">
    <property type="protein sequence ID" value="PPJ65002.1"/>
    <property type="molecule type" value="Genomic_DNA"/>
</dbReference>
<feature type="compositionally biased region" description="Basic residues" evidence="1">
    <location>
        <begin position="16"/>
        <end position="26"/>
    </location>
</feature>
<name>A0A2S6CZ58_9CYAN</name>
<dbReference type="InterPro" id="IPR012338">
    <property type="entry name" value="Beta-lactam/transpept-like"/>
</dbReference>
<dbReference type="GO" id="GO:0008800">
    <property type="term" value="F:beta-lactamase activity"/>
    <property type="evidence" value="ECO:0007669"/>
    <property type="project" value="InterPro"/>
</dbReference>
<proteinExistence type="predicted"/>
<dbReference type="InterPro" id="IPR045155">
    <property type="entry name" value="Beta-lactam_cat"/>
</dbReference>
<gene>
    <name evidence="4" type="ORF">CUN59_01595</name>
</gene>
<dbReference type="OrthoDB" id="9775096at2"/>
<comment type="caution">
    <text evidence="4">The sequence shown here is derived from an EMBL/GenBank/DDBJ whole genome shotgun (WGS) entry which is preliminary data.</text>
</comment>
<evidence type="ECO:0000256" key="2">
    <source>
        <dbReference type="SAM" id="Phobius"/>
    </source>
</evidence>
<dbReference type="PANTHER" id="PTHR35333">
    <property type="entry name" value="BETA-LACTAMASE"/>
    <property type="match status" value="1"/>
</dbReference>
<keyword evidence="5" id="KW-1185">Reference proteome</keyword>
<keyword evidence="4" id="KW-0378">Hydrolase</keyword>
<dbReference type="Proteomes" id="UP000239589">
    <property type="component" value="Unassembled WGS sequence"/>
</dbReference>
<keyword evidence="2" id="KW-1133">Transmembrane helix</keyword>
<dbReference type="AlphaFoldDB" id="A0A2S6CZ58"/>
<feature type="region of interest" description="Disordered" evidence="1">
    <location>
        <begin position="443"/>
        <end position="463"/>
    </location>
</feature>
<keyword evidence="2" id="KW-0812">Transmembrane</keyword>
<feature type="compositionally biased region" description="Polar residues" evidence="1">
    <location>
        <begin position="38"/>
        <end position="58"/>
    </location>
</feature>
<reference evidence="4 5" key="1">
    <citation type="submission" date="2018-02" db="EMBL/GenBank/DDBJ databases">
        <title>Discovery of a pederin family compound in a non-symbiotic bloom-forming cyanobacterium.</title>
        <authorList>
            <person name="Kust A."/>
            <person name="Mares J."/>
            <person name="Jokela J."/>
            <person name="Urajova P."/>
            <person name="Hajek J."/>
            <person name="Saurav K."/>
            <person name="Voracova K."/>
            <person name="Fewer D.P."/>
            <person name="Haapaniemi E."/>
            <person name="Permi P."/>
            <person name="Rehakova K."/>
            <person name="Sivonen K."/>
            <person name="Hrouzek P."/>
        </authorList>
    </citation>
    <scope>NUCLEOTIDE SEQUENCE [LARGE SCALE GENOMIC DNA]</scope>
    <source>
        <strain evidence="4 5">CHARLIE-1</strain>
    </source>
</reference>
<feature type="region of interest" description="Disordered" evidence="1">
    <location>
        <begin position="1"/>
        <end position="69"/>
    </location>
</feature>
<keyword evidence="2" id="KW-0472">Membrane</keyword>
<evidence type="ECO:0000313" key="5">
    <source>
        <dbReference type="Proteomes" id="UP000239589"/>
    </source>
</evidence>
<dbReference type="RefSeq" id="WP_104386195.1">
    <property type="nucleotide sequence ID" value="NZ_PGEM01000011.1"/>
</dbReference>
<dbReference type="Gene3D" id="3.40.710.10">
    <property type="entry name" value="DD-peptidase/beta-lactamase superfamily"/>
    <property type="match status" value="1"/>
</dbReference>
<dbReference type="InterPro" id="IPR000871">
    <property type="entry name" value="Beta-lactam_class-A"/>
</dbReference>
<dbReference type="PANTHER" id="PTHR35333:SF4">
    <property type="entry name" value="SLR0121 PROTEIN"/>
    <property type="match status" value="1"/>
</dbReference>
<evidence type="ECO:0000259" key="3">
    <source>
        <dbReference type="Pfam" id="PF13354"/>
    </source>
</evidence>
<sequence>MSESSGKLIPISRRQPAQRRRRKRPVSKTAQKKVIDQQPVSSPRETATITQIKNNNISPAPVGSGGLRPASRVIMPPGVKPLTAVRKNTQISPPGNVRLKTVRIEKPKIERRAASRKTRLKPIARTMLYAVRLLIVGVGIGAIVGTFLSVLDPANRISYVGSTSQAPAPQEVSETPNTSLYLSQEITPLKNSLQTLSTSNSTLTAGIFLLDLDNGSYVDINGNTSFAAASTIKIPILIAFFEDVDAGKIRLDEKLTLEKEMIAGGSGNVQYQPPGTKYTAIDMATKMITISDNTATNMIIAKLGGRESVNARFRSWGLTTTMIRNSLPDLEGTNTTSPKELANLILMVNQGNVVSMRSRDLILNIMGRTQRDNLLPAGLGKGANAYHKTGDIGTMLGDVGLVDVPTGKRYIAAIMVQRPNNDPLAEKLINSISSTAYQHFSEAKVTPGNPSNNQPVNQPINQPVNQPIPNYPAPMPPLMQPPITPPLMNPTNPNMPNGMINNIPLGSYPTPVVTPQYYQPQ</sequence>
<dbReference type="GO" id="GO:0030655">
    <property type="term" value="P:beta-lactam antibiotic catabolic process"/>
    <property type="evidence" value="ECO:0007669"/>
    <property type="project" value="InterPro"/>
</dbReference>
<evidence type="ECO:0000313" key="4">
    <source>
        <dbReference type="EMBL" id="PPJ65002.1"/>
    </source>
</evidence>
<feature type="transmembrane region" description="Helical" evidence="2">
    <location>
        <begin position="126"/>
        <end position="148"/>
    </location>
</feature>
<dbReference type="SUPFAM" id="SSF56601">
    <property type="entry name" value="beta-lactamase/transpeptidase-like"/>
    <property type="match status" value="1"/>
</dbReference>
<organism evidence="4 5">
    <name type="scientific">Cuspidothrix issatschenkoi CHARLIE-1</name>
    <dbReference type="NCBI Taxonomy" id="2052836"/>
    <lineage>
        <taxon>Bacteria</taxon>
        <taxon>Bacillati</taxon>
        <taxon>Cyanobacteriota</taxon>
        <taxon>Cyanophyceae</taxon>
        <taxon>Nostocales</taxon>
        <taxon>Aphanizomenonaceae</taxon>
        <taxon>Cuspidothrix</taxon>
    </lineage>
</organism>
<protein>
    <submittedName>
        <fullName evidence="4">Serine hydrolase</fullName>
    </submittedName>
</protein>
<feature type="domain" description="Beta-lactamase class A catalytic" evidence="3">
    <location>
        <begin position="206"/>
        <end position="416"/>
    </location>
</feature>
<dbReference type="GO" id="GO:0046677">
    <property type="term" value="P:response to antibiotic"/>
    <property type="evidence" value="ECO:0007669"/>
    <property type="project" value="InterPro"/>
</dbReference>
<feature type="compositionally biased region" description="Low complexity" evidence="1">
    <location>
        <begin position="447"/>
        <end position="463"/>
    </location>
</feature>
<evidence type="ECO:0000256" key="1">
    <source>
        <dbReference type="SAM" id="MobiDB-lite"/>
    </source>
</evidence>
<dbReference type="Pfam" id="PF13354">
    <property type="entry name" value="Beta-lactamase2"/>
    <property type="match status" value="1"/>
</dbReference>